<feature type="signal peptide" evidence="7">
    <location>
        <begin position="1"/>
        <end position="30"/>
    </location>
</feature>
<dbReference type="SUPFAM" id="SSF53822">
    <property type="entry name" value="Periplasmic binding protein-like I"/>
    <property type="match status" value="1"/>
</dbReference>
<organism evidence="9 10">
    <name type="scientific">Blastococcus haudaquaticus</name>
    <dbReference type="NCBI Taxonomy" id="1938745"/>
    <lineage>
        <taxon>Bacteria</taxon>
        <taxon>Bacillati</taxon>
        <taxon>Actinomycetota</taxon>
        <taxon>Actinomycetes</taxon>
        <taxon>Geodermatophilales</taxon>
        <taxon>Geodermatophilaceae</taxon>
        <taxon>Blastococcus</taxon>
    </lineage>
</organism>
<dbReference type="PANTHER" id="PTHR34296:SF2">
    <property type="entry name" value="ABC TRANSPORTER GUANOSINE-BINDING PROTEIN NUPN"/>
    <property type="match status" value="1"/>
</dbReference>
<dbReference type="GO" id="GO:0005886">
    <property type="term" value="C:plasma membrane"/>
    <property type="evidence" value="ECO:0007669"/>
    <property type="project" value="UniProtKB-SubCell"/>
</dbReference>
<dbReference type="InterPro" id="IPR028082">
    <property type="entry name" value="Peripla_BP_I"/>
</dbReference>
<dbReference type="Proteomes" id="UP000219482">
    <property type="component" value="Unassembled WGS sequence"/>
</dbReference>
<dbReference type="InterPro" id="IPR003760">
    <property type="entry name" value="PnrA-like"/>
</dbReference>
<dbReference type="InterPro" id="IPR050957">
    <property type="entry name" value="BMP_lipoprotein"/>
</dbReference>
<comment type="similarity">
    <text evidence="2">Belongs to the BMP lipoprotein family.</text>
</comment>
<dbReference type="Pfam" id="PF02608">
    <property type="entry name" value="Bmp"/>
    <property type="match status" value="1"/>
</dbReference>
<dbReference type="PANTHER" id="PTHR34296">
    <property type="entry name" value="TRANSCRIPTIONAL ACTIVATOR PROTEIN MED"/>
    <property type="match status" value="1"/>
</dbReference>
<dbReference type="CDD" id="cd06354">
    <property type="entry name" value="PBP1_PrnA-like"/>
    <property type="match status" value="1"/>
</dbReference>
<dbReference type="AlphaFoldDB" id="A0A286GVB7"/>
<evidence type="ECO:0000256" key="1">
    <source>
        <dbReference type="ARBA" id="ARBA00004193"/>
    </source>
</evidence>
<evidence type="ECO:0000256" key="4">
    <source>
        <dbReference type="ARBA" id="ARBA00022729"/>
    </source>
</evidence>
<dbReference type="RefSeq" id="WP_097183842.1">
    <property type="nucleotide sequence ID" value="NZ_OCNK01000002.1"/>
</dbReference>
<accession>A0A286GVB7</accession>
<keyword evidence="4 7" id="KW-0732">Signal</keyword>
<sequence length="353" mass="36023">MNDVPRRTVRRSGPVAAALLATVLGLTACADSGSSGGGEGGEESAGSIIVITPNPVGGNNFLELAVQGAEDVAEEKGLELDVFESTDPTSIQQNVEAAVREKPDIVVGLSFSLQDAFATVPLDNPDQQFLLVDGCPDPQPENVTCAAFREHEAAYLAGVEAGLLSETKQIGVVAALDTPFIRRWVDPFAAGAASVDATVTSTPLFVGGDNPFGDPARGKAQAQVLADQGADQVLLAASGSNVGAFEVATAGGFQAYGVDVNECASAPGQVVDNVLKNVDVALAGAVTEILDGNTGGFQVYGLAEDGVGLTALEDDVDSSGCLIADRPDVIEQVREVQEQIIDGTVTVDDPAAG</sequence>
<evidence type="ECO:0000256" key="3">
    <source>
        <dbReference type="ARBA" id="ARBA00022475"/>
    </source>
</evidence>
<keyword evidence="10" id="KW-1185">Reference proteome</keyword>
<proteinExistence type="inferred from homology"/>
<keyword evidence="3" id="KW-1003">Cell membrane</keyword>
<feature type="chain" id="PRO_5013307293" evidence="7">
    <location>
        <begin position="31"/>
        <end position="353"/>
    </location>
</feature>
<keyword evidence="5" id="KW-0472">Membrane</keyword>
<name>A0A286GVB7_9ACTN</name>
<evidence type="ECO:0000256" key="6">
    <source>
        <dbReference type="ARBA" id="ARBA00023288"/>
    </source>
</evidence>
<evidence type="ECO:0000256" key="5">
    <source>
        <dbReference type="ARBA" id="ARBA00023136"/>
    </source>
</evidence>
<evidence type="ECO:0000256" key="2">
    <source>
        <dbReference type="ARBA" id="ARBA00008610"/>
    </source>
</evidence>
<evidence type="ECO:0000259" key="8">
    <source>
        <dbReference type="Pfam" id="PF02608"/>
    </source>
</evidence>
<dbReference type="Gene3D" id="3.40.50.2300">
    <property type="match status" value="2"/>
</dbReference>
<feature type="domain" description="ABC transporter substrate-binding protein PnrA-like" evidence="8">
    <location>
        <begin position="47"/>
        <end position="316"/>
    </location>
</feature>
<dbReference type="EMBL" id="OCNK01000002">
    <property type="protein sequence ID" value="SOD99069.1"/>
    <property type="molecule type" value="Genomic_DNA"/>
</dbReference>
<evidence type="ECO:0000256" key="7">
    <source>
        <dbReference type="SAM" id="SignalP"/>
    </source>
</evidence>
<evidence type="ECO:0000313" key="10">
    <source>
        <dbReference type="Proteomes" id="UP000219482"/>
    </source>
</evidence>
<protein>
    <submittedName>
        <fullName evidence="9">Nucleoside-binding protein</fullName>
    </submittedName>
</protein>
<evidence type="ECO:0000313" key="9">
    <source>
        <dbReference type="EMBL" id="SOD99069.1"/>
    </source>
</evidence>
<keyword evidence="6" id="KW-0449">Lipoprotein</keyword>
<gene>
    <name evidence="9" type="ORF">SAMN06272739_2157</name>
</gene>
<dbReference type="PROSITE" id="PS51257">
    <property type="entry name" value="PROKAR_LIPOPROTEIN"/>
    <property type="match status" value="1"/>
</dbReference>
<reference evidence="10" key="1">
    <citation type="submission" date="2017-09" db="EMBL/GenBank/DDBJ databases">
        <authorList>
            <person name="Varghese N."/>
            <person name="Submissions S."/>
        </authorList>
    </citation>
    <scope>NUCLEOTIDE SEQUENCE [LARGE SCALE GENOMIC DNA]</scope>
    <source>
        <strain evidence="10">DSM 44270</strain>
    </source>
</reference>
<dbReference type="OrthoDB" id="9784230at2"/>
<comment type="subcellular location">
    <subcellularLocation>
        <location evidence="1">Cell membrane</location>
        <topology evidence="1">Lipid-anchor</topology>
    </subcellularLocation>
</comment>